<dbReference type="Proteomes" id="UP000191004">
    <property type="component" value="Unassembled WGS sequence"/>
</dbReference>
<dbReference type="InterPro" id="IPR013096">
    <property type="entry name" value="Cupin_2"/>
</dbReference>
<organism evidence="3 4">
    <name type="scientific">Trichoderma guizhouense</name>
    <dbReference type="NCBI Taxonomy" id="1491466"/>
    <lineage>
        <taxon>Eukaryota</taxon>
        <taxon>Fungi</taxon>
        <taxon>Dikarya</taxon>
        <taxon>Ascomycota</taxon>
        <taxon>Pezizomycotina</taxon>
        <taxon>Sordariomycetes</taxon>
        <taxon>Hypocreomycetidae</taxon>
        <taxon>Hypocreales</taxon>
        <taxon>Hypocreaceae</taxon>
        <taxon>Trichoderma</taxon>
    </lineage>
</organism>
<evidence type="ECO:0000313" key="3">
    <source>
        <dbReference type="EMBL" id="OPB44694.1"/>
    </source>
</evidence>
<dbReference type="Gene3D" id="2.60.120.10">
    <property type="entry name" value="Jelly Rolls"/>
    <property type="match status" value="1"/>
</dbReference>
<dbReference type="Pfam" id="PF07883">
    <property type="entry name" value="Cupin_2"/>
    <property type="match status" value="1"/>
</dbReference>
<reference evidence="3 4" key="1">
    <citation type="submission" date="2016-04" db="EMBL/GenBank/DDBJ databases">
        <title>Multiple horizontal gene transfer events from other fungi enriched the ability of the initially mycotrophic fungus Trichoderma (Ascomycota) to feed on dead plant biomass.</title>
        <authorList>
            <person name="Atanasova L."/>
            <person name="Chenthamara K."/>
            <person name="Zhang J."/>
            <person name="Grujic M."/>
            <person name="Henrissat B."/>
            <person name="Kuo A."/>
            <person name="Aertz A."/>
            <person name="Salamov A."/>
            <person name="Lipzen A."/>
            <person name="Labutti K."/>
            <person name="Barry K."/>
            <person name="Miao Y."/>
            <person name="Rahimi M.J."/>
            <person name="Shen Q."/>
            <person name="Grigoriev I.V."/>
            <person name="Kubicek C.P."/>
            <person name="Druzhinina I.S."/>
        </authorList>
    </citation>
    <scope>NUCLEOTIDE SEQUENCE [LARGE SCALE GENOMIC DNA]</scope>
    <source>
        <strain evidence="3 4">NJAU 4742</strain>
    </source>
</reference>
<dbReference type="InterPro" id="IPR014710">
    <property type="entry name" value="RmlC-like_jellyroll"/>
</dbReference>
<dbReference type="OrthoDB" id="3511549at2759"/>
<sequence>MSWAMSSLLPIITEILPMILPSTTEVTHADQLKPMLDNEGRSIRDSAIVGKCDKMCASVLRIPPNSWSPIHHNSEQDAIINVVSGTGTLVVKEGFKGELRHHELHPGDFAFVPAWTEHQARNDSDQDLVWVITQSGPRPVGAILTDWGGQEIKTIE</sequence>
<accession>A0A1T3CUD2</accession>
<dbReference type="CDD" id="cd02208">
    <property type="entry name" value="cupin_RmlC-like"/>
    <property type="match status" value="1"/>
</dbReference>
<gene>
    <name evidence="3" type="ORF">A0O28_0030130</name>
</gene>
<name>A0A1T3CUD2_9HYPO</name>
<dbReference type="InterPro" id="IPR011051">
    <property type="entry name" value="RmlC_Cupin_sf"/>
</dbReference>
<evidence type="ECO:0000256" key="1">
    <source>
        <dbReference type="ARBA" id="ARBA00022723"/>
    </source>
</evidence>
<comment type="caution">
    <text evidence="3">The sequence shown here is derived from an EMBL/GenBank/DDBJ whole genome shotgun (WGS) entry which is preliminary data.</text>
</comment>
<evidence type="ECO:0000313" key="4">
    <source>
        <dbReference type="Proteomes" id="UP000191004"/>
    </source>
</evidence>
<feature type="domain" description="Cupin type-2" evidence="2">
    <location>
        <begin position="59"/>
        <end position="131"/>
    </location>
</feature>
<dbReference type="PANTHER" id="PTHR35848">
    <property type="entry name" value="OXALATE-BINDING PROTEIN"/>
    <property type="match status" value="1"/>
</dbReference>
<dbReference type="GO" id="GO:0046872">
    <property type="term" value="F:metal ion binding"/>
    <property type="evidence" value="ECO:0007669"/>
    <property type="project" value="UniProtKB-KW"/>
</dbReference>
<dbReference type="EMBL" id="LVVK01000007">
    <property type="protein sequence ID" value="OPB44694.1"/>
    <property type="molecule type" value="Genomic_DNA"/>
</dbReference>
<evidence type="ECO:0000259" key="2">
    <source>
        <dbReference type="Pfam" id="PF07883"/>
    </source>
</evidence>
<proteinExistence type="predicted"/>
<keyword evidence="1" id="KW-0479">Metal-binding</keyword>
<dbReference type="SUPFAM" id="SSF51182">
    <property type="entry name" value="RmlC-like cupins"/>
    <property type="match status" value="1"/>
</dbReference>
<keyword evidence="4" id="KW-1185">Reference proteome</keyword>
<protein>
    <submittedName>
        <fullName evidence="3">Cupin domain protein</fullName>
    </submittedName>
</protein>
<dbReference type="InterPro" id="IPR051610">
    <property type="entry name" value="GPI/OXD"/>
</dbReference>
<dbReference type="AlphaFoldDB" id="A0A1T3CUD2"/>